<evidence type="ECO:0000313" key="1">
    <source>
        <dbReference type="EMBL" id="ATM18886.1"/>
    </source>
</evidence>
<gene>
    <name evidence="1" type="ORF">CRN15_29430</name>
</gene>
<organism evidence="1">
    <name type="scientific">Raoultella planticola</name>
    <name type="common">Klebsiella planticola</name>
    <dbReference type="NCBI Taxonomy" id="575"/>
    <lineage>
        <taxon>Bacteria</taxon>
        <taxon>Pseudomonadati</taxon>
        <taxon>Pseudomonadota</taxon>
        <taxon>Gammaproteobacteria</taxon>
        <taxon>Enterobacterales</taxon>
        <taxon>Enterobacteriaceae</taxon>
        <taxon>Klebsiella/Raoultella group</taxon>
        <taxon>Raoultella</taxon>
    </lineage>
</organism>
<dbReference type="AlphaFoldDB" id="A0A291VN83"/>
<proteinExistence type="predicted"/>
<geneLocation type="plasmid" evidence="1">
    <name>unnamed</name>
</geneLocation>
<accession>A0A291VN83</accession>
<dbReference type="RefSeq" id="WP_122234858.1">
    <property type="nucleotide sequence ID" value="NZ_CP023883.1"/>
</dbReference>
<sequence>MSLYEKKWFHGTNEKFEAWSFPPPRKKGNEILQVPHTAVFLTSEKDYAQGAGKHLCAVKFIKLPKMIDTVNNYESSERLRLQVMKNPWMARSLNTNKTFWHEGWKTGDVLRFTYQDEFLASELDRSMRDQAKKMKIPLDIYQVIFSIT</sequence>
<protein>
    <submittedName>
        <fullName evidence="1">Uncharacterized protein</fullName>
    </submittedName>
</protein>
<dbReference type="EMBL" id="CP023883">
    <property type="protein sequence ID" value="ATM18886.1"/>
    <property type="molecule type" value="Genomic_DNA"/>
</dbReference>
<keyword evidence="1" id="KW-0614">Plasmid</keyword>
<reference evidence="1" key="1">
    <citation type="submission" date="2017-10" db="EMBL/GenBank/DDBJ databases">
        <title>FDA dAtabase for Regulatory Grade micrObial Sequences (FDA-ARGOS): Supporting development and validation of Infectious Disease Dx tests.</title>
        <authorList>
            <person name="Croxen M."/>
            <person name="Tallon L.J."/>
            <person name="Sadzewicz L."/>
            <person name="Ott S."/>
            <person name="Zhao X."/>
            <person name="Nagaraj S."/>
            <person name="Vavikolanu K."/>
            <person name="Aluvathingal J."/>
            <person name="Nadendla S."/>
            <person name="Geyer C."/>
            <person name="Sichtig H."/>
        </authorList>
    </citation>
    <scope>NUCLEOTIDE SEQUENCE</scope>
    <source>
        <strain evidence="1">FDAARGOS_430</strain>
        <plasmid evidence="1">unnamed</plasmid>
    </source>
</reference>
<name>A0A291VN83_RAOPL</name>